<evidence type="ECO:0000256" key="7">
    <source>
        <dbReference type="ARBA" id="ARBA00047899"/>
    </source>
</evidence>
<dbReference type="SMART" id="SM00220">
    <property type="entry name" value="S_TKc"/>
    <property type="match status" value="1"/>
</dbReference>
<keyword evidence="2" id="KW-0723">Serine/threonine-protein kinase</keyword>
<dbReference type="GO" id="GO:0035556">
    <property type="term" value="P:intracellular signal transduction"/>
    <property type="evidence" value="ECO:0007669"/>
    <property type="project" value="TreeGrafter"/>
</dbReference>
<protein>
    <recommendedName>
        <fullName evidence="1">non-specific serine/threonine protein kinase</fullName>
        <ecNumber evidence="1">2.7.11.1</ecNumber>
    </recommendedName>
</protein>
<evidence type="ECO:0000256" key="5">
    <source>
        <dbReference type="ARBA" id="ARBA00022777"/>
    </source>
</evidence>
<evidence type="ECO:0000259" key="10">
    <source>
        <dbReference type="PROSITE" id="PS50011"/>
    </source>
</evidence>
<dbReference type="AlphaFoldDB" id="A0A812T561"/>
<dbReference type="Gene3D" id="3.30.200.20">
    <property type="entry name" value="Phosphorylase Kinase, domain 1"/>
    <property type="match status" value="1"/>
</dbReference>
<dbReference type="InterPro" id="IPR000719">
    <property type="entry name" value="Prot_kinase_dom"/>
</dbReference>
<evidence type="ECO:0000256" key="3">
    <source>
        <dbReference type="ARBA" id="ARBA00022679"/>
    </source>
</evidence>
<keyword evidence="4" id="KW-0547">Nucleotide-binding</keyword>
<dbReference type="PANTHER" id="PTHR24356:SF1">
    <property type="entry name" value="SERINE_THREONINE-PROTEIN KINASE GREATWALL"/>
    <property type="match status" value="1"/>
</dbReference>
<feature type="domain" description="Protein kinase" evidence="10">
    <location>
        <begin position="105"/>
        <end position="380"/>
    </location>
</feature>
<dbReference type="GO" id="GO:0004674">
    <property type="term" value="F:protein serine/threonine kinase activity"/>
    <property type="evidence" value="ECO:0007669"/>
    <property type="project" value="UniProtKB-KW"/>
</dbReference>
<evidence type="ECO:0000313" key="11">
    <source>
        <dbReference type="EMBL" id="CAE7507637.1"/>
    </source>
</evidence>
<dbReference type="Gene3D" id="1.10.510.10">
    <property type="entry name" value="Transferase(Phosphotransferase) domain 1"/>
    <property type="match status" value="1"/>
</dbReference>
<evidence type="ECO:0000256" key="8">
    <source>
        <dbReference type="ARBA" id="ARBA00048679"/>
    </source>
</evidence>
<dbReference type="PROSITE" id="PS50011">
    <property type="entry name" value="PROTEIN_KINASE_DOM"/>
    <property type="match status" value="1"/>
</dbReference>
<gene>
    <name evidence="11" type="primary">CDC42BPG</name>
    <name evidence="11" type="ORF">SPIL2461_LOCUS13172</name>
</gene>
<evidence type="ECO:0000256" key="6">
    <source>
        <dbReference type="ARBA" id="ARBA00022840"/>
    </source>
</evidence>
<name>A0A812T561_SYMPI</name>
<dbReference type="InterPro" id="IPR050236">
    <property type="entry name" value="Ser_Thr_kinase_AGC"/>
</dbReference>
<dbReference type="SUPFAM" id="SSF56112">
    <property type="entry name" value="Protein kinase-like (PK-like)"/>
    <property type="match status" value="1"/>
</dbReference>
<sequence>MICSCGRCILRVQTCASQGHFNEAIHACLPALHGPQEVVDIIGSLLAAWQASLKKQKREQQDAMEALVSEAAAHGLLLRQGPETAQAAKFFARAKEATRERKEHRDQVDRWSTADFETLAILGKARKLQKAKRMPHGKDHYKKKKNALAFNERDALAGLSARWCTTLLCAFQDARNLFMVMEFLQGGSLTTHITRRGRLSLEETAFYMAELIEAVSVVHRYGHVHRDLKPDNMMLGAKGHLKLLDFGLSAARDESGVAKCDMICGTPEYMSPEAFEGYSSCKSDIWAIGVITYECLTGLLPFDVPSDTRTVMDKVDAIAEQACSMEEVLPEKLQLARDRQFVVGTPDSEFSKARMFLQGVLRSNDAERLSMADCREEALFDGLDFASLHQMPPPLKIKVSSPTDLTYFDVPDYEPEPLPPPHNMVAWDPSLEWANFGLDGQVYDATRKSRRESKY</sequence>
<evidence type="ECO:0000313" key="12">
    <source>
        <dbReference type="Proteomes" id="UP000649617"/>
    </source>
</evidence>
<proteinExistence type="predicted"/>
<evidence type="ECO:0000256" key="4">
    <source>
        <dbReference type="ARBA" id="ARBA00022741"/>
    </source>
</evidence>
<keyword evidence="5" id="KW-0418">Kinase</keyword>
<dbReference type="GO" id="GO:0005524">
    <property type="term" value="F:ATP binding"/>
    <property type="evidence" value="ECO:0007669"/>
    <property type="project" value="UniProtKB-KW"/>
</dbReference>
<evidence type="ECO:0000256" key="2">
    <source>
        <dbReference type="ARBA" id="ARBA00022527"/>
    </source>
</evidence>
<keyword evidence="12" id="KW-1185">Reference proteome</keyword>
<dbReference type="Pfam" id="PF00069">
    <property type="entry name" value="Pkinase"/>
    <property type="match status" value="1"/>
</dbReference>
<organism evidence="11 12">
    <name type="scientific">Symbiodinium pilosum</name>
    <name type="common">Dinoflagellate</name>
    <dbReference type="NCBI Taxonomy" id="2952"/>
    <lineage>
        <taxon>Eukaryota</taxon>
        <taxon>Sar</taxon>
        <taxon>Alveolata</taxon>
        <taxon>Dinophyceae</taxon>
        <taxon>Suessiales</taxon>
        <taxon>Symbiodiniaceae</taxon>
        <taxon>Symbiodinium</taxon>
    </lineage>
</organism>
<comment type="catalytic activity">
    <reaction evidence="8">
        <text>L-seryl-[protein] + ATP = O-phospho-L-seryl-[protein] + ADP + H(+)</text>
        <dbReference type="Rhea" id="RHEA:17989"/>
        <dbReference type="Rhea" id="RHEA-COMP:9863"/>
        <dbReference type="Rhea" id="RHEA-COMP:11604"/>
        <dbReference type="ChEBI" id="CHEBI:15378"/>
        <dbReference type="ChEBI" id="CHEBI:29999"/>
        <dbReference type="ChEBI" id="CHEBI:30616"/>
        <dbReference type="ChEBI" id="CHEBI:83421"/>
        <dbReference type="ChEBI" id="CHEBI:456216"/>
        <dbReference type="EC" id="2.7.11.1"/>
    </reaction>
</comment>
<dbReference type="OrthoDB" id="3638488at2759"/>
<feature type="coiled-coil region" evidence="9">
    <location>
        <begin position="46"/>
        <end position="114"/>
    </location>
</feature>
<dbReference type="EMBL" id="CAJNIZ010028413">
    <property type="protein sequence ID" value="CAE7507637.1"/>
    <property type="molecule type" value="Genomic_DNA"/>
</dbReference>
<keyword evidence="3" id="KW-0808">Transferase</keyword>
<dbReference type="Proteomes" id="UP000649617">
    <property type="component" value="Unassembled WGS sequence"/>
</dbReference>
<dbReference type="EC" id="2.7.11.1" evidence="1"/>
<evidence type="ECO:0000256" key="1">
    <source>
        <dbReference type="ARBA" id="ARBA00012513"/>
    </source>
</evidence>
<keyword evidence="9" id="KW-0175">Coiled coil</keyword>
<dbReference type="PANTHER" id="PTHR24356">
    <property type="entry name" value="SERINE/THREONINE-PROTEIN KINASE"/>
    <property type="match status" value="1"/>
</dbReference>
<dbReference type="InterPro" id="IPR011009">
    <property type="entry name" value="Kinase-like_dom_sf"/>
</dbReference>
<comment type="catalytic activity">
    <reaction evidence="7">
        <text>L-threonyl-[protein] + ATP = O-phospho-L-threonyl-[protein] + ADP + H(+)</text>
        <dbReference type="Rhea" id="RHEA:46608"/>
        <dbReference type="Rhea" id="RHEA-COMP:11060"/>
        <dbReference type="Rhea" id="RHEA-COMP:11605"/>
        <dbReference type="ChEBI" id="CHEBI:15378"/>
        <dbReference type="ChEBI" id="CHEBI:30013"/>
        <dbReference type="ChEBI" id="CHEBI:30616"/>
        <dbReference type="ChEBI" id="CHEBI:61977"/>
        <dbReference type="ChEBI" id="CHEBI:456216"/>
        <dbReference type="EC" id="2.7.11.1"/>
    </reaction>
</comment>
<reference evidence="11" key="1">
    <citation type="submission" date="2021-02" db="EMBL/GenBank/DDBJ databases">
        <authorList>
            <person name="Dougan E. K."/>
            <person name="Rhodes N."/>
            <person name="Thang M."/>
            <person name="Chan C."/>
        </authorList>
    </citation>
    <scope>NUCLEOTIDE SEQUENCE</scope>
</reference>
<accession>A0A812T561</accession>
<evidence type="ECO:0000256" key="9">
    <source>
        <dbReference type="SAM" id="Coils"/>
    </source>
</evidence>
<comment type="caution">
    <text evidence="11">The sequence shown here is derived from an EMBL/GenBank/DDBJ whole genome shotgun (WGS) entry which is preliminary data.</text>
</comment>
<keyword evidence="6" id="KW-0067">ATP-binding</keyword>